<dbReference type="Proteomes" id="UP000004925">
    <property type="component" value="Unassembled WGS sequence"/>
</dbReference>
<dbReference type="AlphaFoldDB" id="A0A0M1VXB9"/>
<evidence type="ECO:0000313" key="3">
    <source>
        <dbReference type="Proteomes" id="UP000004925"/>
    </source>
</evidence>
<dbReference type="Gene3D" id="3.40.50.1860">
    <property type="match status" value="2"/>
</dbReference>
<reference evidence="2 3" key="1">
    <citation type="submission" date="2011-10" db="EMBL/GenBank/DDBJ databases">
        <title>The Genome Sequence of Fusobacterium sp. 4_1_13.</title>
        <authorList>
            <consortium name="The Broad Institute Genome Sequencing Platform"/>
            <person name="Earl A."/>
            <person name="Ward D."/>
            <person name="Feldgarden M."/>
            <person name="Gevers D."/>
            <person name="Strauss J."/>
            <person name="Ambrose C."/>
            <person name="Allen-Vercoe E."/>
            <person name="Young S.K."/>
            <person name="Zeng Q."/>
            <person name="Gargeya S."/>
            <person name="Fitzgerald M."/>
            <person name="Haas B."/>
            <person name="Abouelleil A."/>
            <person name="Alvarado L."/>
            <person name="Arachchi H.M."/>
            <person name="Berlin A."/>
            <person name="Brown A."/>
            <person name="Chapman S.B."/>
            <person name="Chen Z."/>
            <person name="Dunbar C."/>
            <person name="Freedman E."/>
            <person name="Gearin G."/>
            <person name="Goldberg J."/>
            <person name="Griggs A."/>
            <person name="Gujja S."/>
            <person name="Heiman D."/>
            <person name="Howarth C."/>
            <person name="Larson L."/>
            <person name="Lui A."/>
            <person name="MacDonald P.J."/>
            <person name="Montmayeur A."/>
            <person name="Murphy C."/>
            <person name="Neiman D."/>
            <person name="Pearson M."/>
            <person name="Priest M."/>
            <person name="Roberts A."/>
            <person name="Saif S."/>
            <person name="Shea T."/>
            <person name="Shenoy N."/>
            <person name="Sisk P."/>
            <person name="Stolte C."/>
            <person name="Sykes S."/>
            <person name="Wortman J."/>
            <person name="Nusbaum C."/>
            <person name="Birren B."/>
        </authorList>
    </citation>
    <scope>NUCLEOTIDE SEQUENCE [LARGE SCALE GENOMIC DNA]</scope>
    <source>
        <strain evidence="2 3">4_1_13</strain>
    </source>
</reference>
<keyword evidence="1" id="KW-0413">Isomerase</keyword>
<protein>
    <submittedName>
        <fullName evidence="2">Glutamate racemase</fullName>
    </submittedName>
</protein>
<dbReference type="HOGENOM" id="CLU_052344_1_0_0"/>
<dbReference type="PANTHER" id="PTHR21198">
    <property type="entry name" value="GLUTAMATE RACEMASE"/>
    <property type="match status" value="1"/>
</dbReference>
<name>A0A0M1VXB9_FUSVC</name>
<evidence type="ECO:0000256" key="1">
    <source>
        <dbReference type="ARBA" id="ARBA00023235"/>
    </source>
</evidence>
<dbReference type="RefSeq" id="WP_008803676.1">
    <property type="nucleotide sequence ID" value="NZ_KQ235734.1"/>
</dbReference>
<organism evidence="2 3">
    <name type="scientific">Fusobacterium vincentii 4_1_13</name>
    <dbReference type="NCBI Taxonomy" id="469606"/>
    <lineage>
        <taxon>Bacteria</taxon>
        <taxon>Fusobacteriati</taxon>
        <taxon>Fusobacteriota</taxon>
        <taxon>Fusobacteriia</taxon>
        <taxon>Fusobacteriales</taxon>
        <taxon>Fusobacteriaceae</taxon>
        <taxon>Fusobacterium</taxon>
    </lineage>
</organism>
<comment type="caution">
    <text evidence="2">The sequence shown here is derived from an EMBL/GenBank/DDBJ whole genome shotgun (WGS) entry which is preliminary data.</text>
</comment>
<dbReference type="InterPro" id="IPR001920">
    <property type="entry name" value="Asp/Glu_race"/>
</dbReference>
<evidence type="ECO:0000313" key="2">
    <source>
        <dbReference type="EMBL" id="EEO41339.1"/>
    </source>
</evidence>
<dbReference type="SUPFAM" id="SSF53681">
    <property type="entry name" value="Aspartate/glutamate racemase"/>
    <property type="match status" value="2"/>
</dbReference>
<accession>A0A0M1VXB9</accession>
<dbReference type="GO" id="GO:0016855">
    <property type="term" value="F:racemase and epimerase activity, acting on amino acids and derivatives"/>
    <property type="evidence" value="ECO:0007669"/>
    <property type="project" value="InterPro"/>
</dbReference>
<proteinExistence type="predicted"/>
<dbReference type="PANTHER" id="PTHR21198:SF3">
    <property type="entry name" value="GLUTAMATE RACEMASE"/>
    <property type="match status" value="1"/>
</dbReference>
<gene>
    <name evidence="2" type="ORF">FSCG_02052</name>
</gene>
<dbReference type="eggNOG" id="COG0796">
    <property type="taxonomic scope" value="Bacteria"/>
</dbReference>
<sequence length="257" mass="29174">MNKPIAVFDAGLGSYAIVEAIRKAYPQQDIIYFADRKSFPYGAKTIEELKTIIKKSVDFLLEKGASFIVLASNAPSITVLDKIKNKNKVIGIYPPLKNVLNDRRKNTLIIGAKVMIESSELQDYIKKEVGDYCKQFHVENASPLIQLIESGDFINNTEETEKTIRNFIDNCENKFGKLDSITLSSTHLPWISSYFKKIIPEVKLYDPADNLVKAIKNYTNIGEGKIHSIISESEKYTAKEFLKILDILKIKLDYEII</sequence>
<dbReference type="EMBL" id="ACDE02000006">
    <property type="protein sequence ID" value="EEO41339.1"/>
    <property type="molecule type" value="Genomic_DNA"/>
</dbReference>